<evidence type="ECO:0000313" key="2">
    <source>
        <dbReference type="Proteomes" id="UP000191518"/>
    </source>
</evidence>
<protein>
    <submittedName>
        <fullName evidence="1">Uncharacterized protein</fullName>
    </submittedName>
</protein>
<reference evidence="2" key="1">
    <citation type="journal article" date="2017" name="Nat. Microbiol.">
        <title>Global analysis of biosynthetic gene clusters reveals vast potential of secondary metabolite production in Penicillium species.</title>
        <authorList>
            <person name="Nielsen J.C."/>
            <person name="Grijseels S."/>
            <person name="Prigent S."/>
            <person name="Ji B."/>
            <person name="Dainat J."/>
            <person name="Nielsen K.F."/>
            <person name="Frisvad J.C."/>
            <person name="Workman M."/>
            <person name="Nielsen J."/>
        </authorList>
    </citation>
    <scope>NUCLEOTIDE SEQUENCE [LARGE SCALE GENOMIC DNA]</scope>
    <source>
        <strain evidence="2">IBT 29486</strain>
    </source>
</reference>
<name>A0A1V6RAK8_9EURO</name>
<organism evidence="1 2">
    <name type="scientific">Penicillium vulpinum</name>
    <dbReference type="NCBI Taxonomy" id="29845"/>
    <lineage>
        <taxon>Eukaryota</taxon>
        <taxon>Fungi</taxon>
        <taxon>Dikarya</taxon>
        <taxon>Ascomycota</taxon>
        <taxon>Pezizomycotina</taxon>
        <taxon>Eurotiomycetes</taxon>
        <taxon>Eurotiomycetidae</taxon>
        <taxon>Eurotiales</taxon>
        <taxon>Aspergillaceae</taxon>
        <taxon>Penicillium</taxon>
    </lineage>
</organism>
<dbReference type="AlphaFoldDB" id="A0A1V6RAK8"/>
<evidence type="ECO:0000313" key="1">
    <source>
        <dbReference type="EMBL" id="OQD98222.1"/>
    </source>
</evidence>
<comment type="caution">
    <text evidence="1">The sequence shown here is derived from an EMBL/GenBank/DDBJ whole genome shotgun (WGS) entry which is preliminary data.</text>
</comment>
<gene>
    <name evidence="1" type="ORF">PENVUL_c074G03305</name>
</gene>
<keyword evidence="2" id="KW-1185">Reference proteome</keyword>
<accession>A0A1V6RAK8</accession>
<proteinExistence type="predicted"/>
<dbReference type="EMBL" id="MDYP01000074">
    <property type="protein sequence ID" value="OQD98222.1"/>
    <property type="molecule type" value="Genomic_DNA"/>
</dbReference>
<dbReference type="Proteomes" id="UP000191518">
    <property type="component" value="Unassembled WGS sequence"/>
</dbReference>
<sequence length="108" mass="12349">MSGKIYLDDDYRVGKESDHILTSEDNIGFHPETSTGLDRGKELIYLNFYQLIPCRVSYHIELASSIQWQCYHLEPNFHCLPPRPWRLTSSGFYGSTIPDTGSSGHKVL</sequence>